<comment type="caution">
    <text evidence="10">Lacks conserved residue(s) required for the propagation of feature annotation.</text>
</comment>
<evidence type="ECO:0000256" key="6">
    <source>
        <dbReference type="ARBA" id="ARBA00022989"/>
    </source>
</evidence>
<feature type="transmembrane region" description="Helical" evidence="10">
    <location>
        <begin position="162"/>
        <end position="180"/>
    </location>
</feature>
<comment type="function">
    <text evidence="9">Part of the ABC transporter complex CysAWTP (TC 3.A.1.6.1) involved in sulfate/thiosulfate import. Probably responsible for the translocation of the substrate across the membrane.</text>
</comment>
<keyword evidence="4" id="KW-1003">Cell membrane</keyword>
<feature type="transmembrane region" description="Helical" evidence="10">
    <location>
        <begin position="209"/>
        <end position="229"/>
    </location>
</feature>
<dbReference type="PANTHER" id="PTHR30406">
    <property type="entry name" value="SULFATE TRANSPORT SYSTEM PERMEASE PROTEIN"/>
    <property type="match status" value="1"/>
</dbReference>
<protein>
    <recommendedName>
        <fullName evidence="10">Sulfate transport system permease protein CysT</fullName>
    </recommendedName>
</protein>
<evidence type="ECO:0000313" key="12">
    <source>
        <dbReference type="EMBL" id="MDH6062151.1"/>
    </source>
</evidence>
<evidence type="ECO:0000256" key="5">
    <source>
        <dbReference type="ARBA" id="ARBA00022692"/>
    </source>
</evidence>
<feature type="transmembrane region" description="Helical" evidence="10">
    <location>
        <begin position="27"/>
        <end position="51"/>
    </location>
</feature>
<dbReference type="NCBIfam" id="TIGR02139">
    <property type="entry name" value="permease_CysT"/>
    <property type="match status" value="1"/>
</dbReference>
<evidence type="ECO:0000313" key="13">
    <source>
        <dbReference type="Proteomes" id="UP001159387"/>
    </source>
</evidence>
<proteinExistence type="inferred from homology"/>
<keyword evidence="7 10" id="KW-0764">Sulfate transport</keyword>
<gene>
    <name evidence="12" type="primary">cysT</name>
    <name evidence="12" type="ORF">NWP17_17210</name>
</gene>
<dbReference type="RefSeq" id="WP_280656093.1">
    <property type="nucleotide sequence ID" value="NZ_JANQDH010000118.1"/>
</dbReference>
<dbReference type="FunFam" id="1.10.3720.10:FF:000004">
    <property type="entry name" value="Sulfate transport system permease protein CysT"/>
    <property type="match status" value="1"/>
</dbReference>
<evidence type="ECO:0000256" key="2">
    <source>
        <dbReference type="ARBA" id="ARBA00011779"/>
    </source>
</evidence>
<comment type="function">
    <text evidence="10">Part of the ABC transporter complex (TC 3.A.1.6.1) involved in sulfate/thiosulfate import.</text>
</comment>
<keyword evidence="6 10" id="KW-1133">Transmembrane helix</keyword>
<reference evidence="12 13" key="1">
    <citation type="journal article" date="2023" name="J. Phycol.">
        <title>Chrysosporum ovalisporum is synonymous with the true-branching cyanobacterium Umezakia natans (Nostocales/Aphanizomenonaceae).</title>
        <authorList>
            <person name="McGregor G.B."/>
            <person name="Sendall B.C."/>
            <person name="Niiyama Y."/>
            <person name="Tuji A."/>
            <person name="Willis A."/>
        </authorList>
    </citation>
    <scope>NUCLEOTIDE SEQUENCE [LARGE SCALE GENOMIC DNA]</scope>
    <source>
        <strain evidence="12 13">ANA360D</strain>
    </source>
</reference>
<dbReference type="Gene3D" id="1.10.3720.10">
    <property type="entry name" value="MetI-like"/>
    <property type="match status" value="1"/>
</dbReference>
<evidence type="ECO:0000256" key="3">
    <source>
        <dbReference type="ARBA" id="ARBA00022448"/>
    </source>
</evidence>
<evidence type="ECO:0000256" key="7">
    <source>
        <dbReference type="ARBA" id="ARBA00023032"/>
    </source>
</evidence>
<keyword evidence="10" id="KW-0997">Cell inner membrane</keyword>
<evidence type="ECO:0000256" key="9">
    <source>
        <dbReference type="ARBA" id="ARBA00025323"/>
    </source>
</evidence>
<dbReference type="InterPro" id="IPR000515">
    <property type="entry name" value="MetI-like"/>
</dbReference>
<dbReference type="AlphaFoldDB" id="A0AA43GUU5"/>
<comment type="subcellular location">
    <subcellularLocation>
        <location evidence="1 10">Cell inner membrane</location>
        <topology evidence="1 10">Multi-pass membrane protein</topology>
    </subcellularLocation>
</comment>
<feature type="transmembrane region" description="Helical" evidence="10">
    <location>
        <begin position="77"/>
        <end position="101"/>
    </location>
</feature>
<accession>A0AA43GUU5</accession>
<dbReference type="PROSITE" id="PS50928">
    <property type="entry name" value="ABC_TM1"/>
    <property type="match status" value="1"/>
</dbReference>
<dbReference type="EMBL" id="JANQDH010000118">
    <property type="protein sequence ID" value="MDH6062151.1"/>
    <property type="molecule type" value="Genomic_DNA"/>
</dbReference>
<dbReference type="SUPFAM" id="SSF161098">
    <property type="entry name" value="MetI-like"/>
    <property type="match status" value="1"/>
</dbReference>
<dbReference type="InterPro" id="IPR011865">
    <property type="entry name" value="CysT_permease"/>
</dbReference>
<evidence type="ECO:0000256" key="10">
    <source>
        <dbReference type="RuleBase" id="RU366001"/>
    </source>
</evidence>
<dbReference type="Pfam" id="PF00528">
    <property type="entry name" value="BPD_transp_1"/>
    <property type="match status" value="1"/>
</dbReference>
<sequence>MAVSSHSQPGRPHYKLKRRSLIKSLSLIPWTWVVTYAYLTIMLLVPVLAMFAKAANEPLEEIWRIGTSPIASATYDVTFVTALASSLLNGVFGTILAWVLVRYEFNLSMCGFTLPIKKIIDASIDLPFALPTSVAGLTLATVYSNNGWIGSWFAPLSIKISFTRLGVAIAMTFISLPFVVRTVQPVLQEMEKEIEEVAWSLGASEWQTFWKVIFPPLFPTILTGVALGFSRAVGEYGSVVIISSNTPFRDLIAPVLIFQRLEQYDYSGATVIGVVLLLISLVMLLCINLLQAWGRRYEIK</sequence>
<evidence type="ECO:0000259" key="11">
    <source>
        <dbReference type="PROSITE" id="PS50928"/>
    </source>
</evidence>
<dbReference type="Proteomes" id="UP001159387">
    <property type="component" value="Unassembled WGS sequence"/>
</dbReference>
<dbReference type="PANTHER" id="PTHR30406:SF8">
    <property type="entry name" value="SULFATE TRANSPORT SYSTEM PERMEASE PROTEIN CYST"/>
    <property type="match status" value="1"/>
</dbReference>
<dbReference type="InterPro" id="IPR005667">
    <property type="entry name" value="Sulph_transpt2"/>
</dbReference>
<keyword evidence="5 10" id="KW-0812">Transmembrane</keyword>
<feature type="domain" description="ABC transmembrane type-1" evidence="11">
    <location>
        <begin position="75"/>
        <end position="287"/>
    </location>
</feature>
<dbReference type="GO" id="GO:0005886">
    <property type="term" value="C:plasma membrane"/>
    <property type="evidence" value="ECO:0007669"/>
    <property type="project" value="UniProtKB-SubCell"/>
</dbReference>
<organism evidence="12 13">
    <name type="scientific">Chrysosporum bergii ANA360D</name>
    <dbReference type="NCBI Taxonomy" id="617107"/>
    <lineage>
        <taxon>Bacteria</taxon>
        <taxon>Bacillati</taxon>
        <taxon>Cyanobacteriota</taxon>
        <taxon>Cyanophyceae</taxon>
        <taxon>Nostocales</taxon>
        <taxon>Nodulariaceae</taxon>
        <taxon>Chrysosporum</taxon>
    </lineage>
</organism>
<evidence type="ECO:0000256" key="4">
    <source>
        <dbReference type="ARBA" id="ARBA00022475"/>
    </source>
</evidence>
<comment type="subunit">
    <text evidence="2">The complex is composed of two ATP-binding proteins (CysA), two transmembrane proteins (CysT and CysW) and a solute-binding protein (CysP).</text>
</comment>
<comment type="similarity">
    <text evidence="10">Belongs to the binding-protein-dependent transport system permease family. CysTW subfamily.</text>
</comment>
<feature type="transmembrane region" description="Helical" evidence="10">
    <location>
        <begin position="266"/>
        <end position="290"/>
    </location>
</feature>
<dbReference type="InterPro" id="IPR035906">
    <property type="entry name" value="MetI-like_sf"/>
</dbReference>
<comment type="caution">
    <text evidence="12">The sequence shown here is derived from an EMBL/GenBank/DDBJ whole genome shotgun (WGS) entry which is preliminary data.</text>
</comment>
<dbReference type="GO" id="GO:0015419">
    <property type="term" value="F:ABC-type sulfate transporter activity"/>
    <property type="evidence" value="ECO:0007669"/>
    <property type="project" value="UniProtKB-UniRule"/>
</dbReference>
<evidence type="ECO:0000256" key="8">
    <source>
        <dbReference type="ARBA" id="ARBA00023136"/>
    </source>
</evidence>
<keyword evidence="8 10" id="KW-0472">Membrane</keyword>
<dbReference type="NCBIfam" id="TIGR00969">
    <property type="entry name" value="3a0106s02"/>
    <property type="match status" value="1"/>
</dbReference>
<name>A0AA43GUU5_9CYAN</name>
<keyword evidence="3 10" id="KW-0813">Transport</keyword>
<evidence type="ECO:0000256" key="1">
    <source>
        <dbReference type="ARBA" id="ARBA00004429"/>
    </source>
</evidence>
<dbReference type="CDD" id="cd06261">
    <property type="entry name" value="TM_PBP2"/>
    <property type="match status" value="1"/>
</dbReference>
<keyword evidence="13" id="KW-1185">Reference proteome</keyword>